<evidence type="ECO:0000259" key="5">
    <source>
        <dbReference type="Pfam" id="PF24634"/>
    </source>
</evidence>
<feature type="domain" description="Tyrosine-protein kinase ephrin type A/B receptor-like" evidence="4">
    <location>
        <begin position="1753"/>
        <end position="1792"/>
    </location>
</feature>
<sequence>MVARLSTLFSTLFITAITAQDVKFWCIVGIECNFELEKDEELKHTFLSNKYNCSVGSLELRTTLEGEVEKVKFVPELSKNWPNSVYICRAKKLEVLGVEHKVSGTAVGTIKILRITRYNHIIEQNNELRFTIHDLDAEKLELNDKDPGPSLGISSTPVDLIKELRLHPFVPCGKNIVANVFLNRYIGDIETLEPFYLYLCYPTISKQIFFIERIIVFNGSLIKEIHQKVVQNYILLELRGVSTERNYTVTNLHALEEKERLSNKNLFPIRKRLDYKKEAYKEILEGNISFSVHSNESKDGLSSVCGHSNFLWSKFDIPYYSEGYYADKSILFALPIQLFGSKVLICASLDKNMGQESYTLPVSSFLLNTSDYPYFKNIFTADHMGIVSLKIEFDVHPLSEIRLLHICDYKQDEFMAKFKLDELSTTCKRYSKEDKFGYVYENAILNKDVAYTRSDAYLSVYGDESPSEHFLAHRLAFLPDKGTFLENNVLSLGNIFLPRLVHEPLLPYIVLLCDRWKHPHCLAAHEFDKIAGLIYPNVISPQNVSIRLNEEGLKVKVSSPKDGHHIIKLVEAKYVQYSDFEQICNIKDGLFAEFKLEKVEDKDGETKRFYTYEIRRMKAEGINGVELGKIYYLCMLNRDGKKELNGWEKMGVTLWKSQKNALPSGSVSDWKLLNIVVTQTPLAQQRYTFTDIDSNVTSIFIKTTGYSNDTSISGVYLSSDLLFKCSSLVPKGDIKLGKGSKEKIHPNISFVKYTPEAKNKRDGGPVGEQGFWFEENPALWSLVGDYIRYIGIFKPQEKMYKVCICHKDVCYSGGNLVQSKMTFFDLNQFIPVNDVYNRLVIGRYICMHNRRNVVCFSGTGDLSEMMVNLHVINLSEMEISYVTFDNEIGFLSVLSKHSLYIYNEDLSKSIEVRGLDGTDLIASFPGITFIVLNGSLVAYIEGNRLNALFRDARRNYEKLLFADKSPKSYKYDMDKNNFLTISFKETPRNETEMHIFPSNTSDEKYDIFFIDNELILRYYQFTILPDKKASITSRNNLDLKEYFPFNDQRLMFKVQKISVLDTNYVVIFVCQFDMGVLKVFYLANDRFTFYSGIVIVTNVIDFILTETHIIGLTISFGGRSIDKGTIGDISQSLFQLRYIDLLDISLDYPNVPKEVIYGSSYTFHPSVSNGILVHFYLKNSKDLMGTGLTLNEATGVISGTLTFVGKKTLSIATEGLLGNTSHSISISSNCPLGTEYDGKTCLPCSIGYYKDDITLDRCLKCTESIVDSTTRANGAKGLSECLCPPGSFFSNNACLKCPSGTFSQDHGSYVCLGRCRENEVSTVVGASSLSELKCMCIEGFYSTDGSCKECPPNHYCKGGMEQPVPCGNGMITTSIGKSAKDCICDLGFEWNDGECVPCNTLSYKDFIGNSKCMHCSSDSSSESQLYTMKLGAKNKNDCRFCKPGYYNSENSIYCIPCPPNSFCFGERFKPISCGQHGITTVLNATRASECLCQRGFGHLSFARVNPSIPQKCVKCPLNTWQYLDGDFACIKCPRNSYSVHSFSLFDCLPIPGYYNVFGLGFKSFVEKIESRNVNTMDDAPVIECYSGVVIDKVSSHISLQQSLKSCLELCKANVYCRYAYFMSYGGLPMYREVSTFEKQKPQVYSPCMLFYEALDISTSNENVQDLTDIITTEDKEDEIEGRNVFCKVTRAVHKKLDMVKFVKCPKNYYCKDAQTFGMRLCPEHSTTLSTGASSLDDCLCMPGYEPSLFSPTRRCVPCEKGFYKFERSNEQCKSCPNGMTTMEIGSNHINKCGCPPSFFAFLTAHPKGSGEDRHIYTDTIITGEYLLNLECKECPQNHYCPGFWSSSVNVITHTAPIPCPPGSSIMSLSRNVSSVSSCLCGPGYGIVQHIDRRSQSCERCPPGTFKETFENSSCTERCGTFATSLPGASSNKNCFCLPGWFMLTNERGSSLCSKCMQGAICPGGFSNSASFKQLTNDPNLEVSSYDHASPLPGVGNILIYKQQVHANKRVGPWHPDRDEFYLTRQPSQRMFKLYDKIPDIHPCAYSHRRNTVNAFSCSTGSTGYICGNCEPGYDVEYFQSMCTKCGSGLEEFTKLVLPRFIFVFAVLITCYSTRHANLSGEFSLVAILKILNLFTLSLLPLGLLPITSVSSLRRFYWSFHLLFYYPISWFAHTERVGCWEFTLRKFTQWMNEYGFSRDIFDGSRHLDYKQLWYMQRLVGAVKPLLDLVLLCLLFPLFNLVYQRYIRRKFYEKIKHFLIKSKNADEANESRGRDRRVEKMIKRDTRNLLFQNIVVIIVLHIPSLFINSLSMVWCRPVRYKNEEPVEILLHLPNQECDMENPLFRFGFMVSASLFILVFLFSVFFFFSLLNSDYEANSWKSIFMMGYREGCRWWDIILLLRQFLVVVFVVAQYSVNPRGGSEYVRLLSFMAFNISFLMLHLWYSPYDHRGDYRFHRLESFVFITSIFISLFVHGSCFYDFSRFAIVPIVLALFAYFKIVSNFFLESASIANVQTKFRNPGFIEQVLSILPSYRSSRNVYVYFNYDTNTLVFDRTAFYLRKGLISRLERIFSNLKVNQSESRRFLISTIKDIYATSIWMKKRVMIPDDFIYFIIRMAFWFSYCMHIEMDEKLTEKDRLYLIIFFYLYYKDGRVKRMLSPVISKLPVGASQKNSFRIDNANSLVHINIVESLLVDCLFDKFYDVRPITITELYYALLSLGHLGDSLPRVYALYEAFLRTRRSQRDVKIDEIKNEIDSITACMDEESTMVKIKALSQERQELMDELEKLELLVKHKTNIIAVERSTEKVVQDLELALDKMLVDNLTHEDILEGISKLNADGESHSNSERRKGLLIPVLKLNKSLE</sequence>
<dbReference type="GO" id="GO:0009986">
    <property type="term" value="C:cell surface"/>
    <property type="evidence" value="ECO:0007669"/>
    <property type="project" value="TreeGrafter"/>
</dbReference>
<dbReference type="GeneID" id="15806233"/>
<feature type="transmembrane region" description="Helical" evidence="2">
    <location>
        <begin position="2122"/>
        <end position="2143"/>
    </location>
</feature>
<dbReference type="GO" id="GO:0007165">
    <property type="term" value="P:signal transduction"/>
    <property type="evidence" value="ECO:0007669"/>
    <property type="project" value="TreeGrafter"/>
</dbReference>
<dbReference type="RefSeq" id="XP_004829800.1">
    <property type="nucleotide sequence ID" value="XM_004829743.1"/>
</dbReference>
<dbReference type="InterPro" id="IPR011641">
    <property type="entry name" value="Tyr-kin_ephrin_A/B_rcpt-like"/>
</dbReference>
<dbReference type="GO" id="GO:0005615">
    <property type="term" value="C:extracellular space"/>
    <property type="evidence" value="ECO:0007669"/>
    <property type="project" value="TreeGrafter"/>
</dbReference>
<dbReference type="SUPFAM" id="SSF57184">
    <property type="entry name" value="Growth factor receptor domain"/>
    <property type="match status" value="2"/>
</dbReference>
<keyword evidence="2" id="KW-0472">Membrane</keyword>
<dbReference type="SMART" id="SM01411">
    <property type="entry name" value="Ephrin_rec_like"/>
    <property type="match status" value="10"/>
</dbReference>
<feature type="transmembrane region" description="Helical" evidence="2">
    <location>
        <begin position="2346"/>
        <end position="2368"/>
    </location>
</feature>
<feature type="transmembrane region" description="Helical" evidence="2">
    <location>
        <begin position="2452"/>
        <end position="2470"/>
    </location>
</feature>
<feature type="transmembrane region" description="Helical" evidence="2">
    <location>
        <begin position="2606"/>
        <end position="2625"/>
    </location>
</feature>
<keyword evidence="7" id="KW-1185">Reference proteome</keyword>
<evidence type="ECO:0000313" key="6">
    <source>
        <dbReference type="EMBL" id="AFZ80134.1"/>
    </source>
</evidence>
<organism evidence="6 7">
    <name type="scientific">Theileria equi strain WA</name>
    <dbReference type="NCBI Taxonomy" id="1537102"/>
    <lineage>
        <taxon>Eukaryota</taxon>
        <taxon>Sar</taxon>
        <taxon>Alveolata</taxon>
        <taxon>Apicomplexa</taxon>
        <taxon>Aconoidasida</taxon>
        <taxon>Piroplasmida</taxon>
        <taxon>Theileriidae</taxon>
        <taxon>Theileria</taxon>
    </lineage>
</organism>
<protein>
    <submittedName>
        <fullName evidence="6">Uncharacterized protein</fullName>
    </submittedName>
</protein>
<dbReference type="InterPro" id="IPR052071">
    <property type="entry name" value="SCUB_EGF-like_domain"/>
</dbReference>
<dbReference type="PANTHER" id="PTHR24046:SF5">
    <property type="entry name" value="EGF-LIKE DOMAIN-CONTAINING PROTEIN"/>
    <property type="match status" value="1"/>
</dbReference>
<evidence type="ECO:0000256" key="3">
    <source>
        <dbReference type="SAM" id="SignalP"/>
    </source>
</evidence>
<feature type="domain" description="Tyrosine-protein kinase ephrin type A/B receptor-like" evidence="4">
    <location>
        <begin position="1510"/>
        <end position="1540"/>
    </location>
</feature>
<feature type="signal peptide" evidence="3">
    <location>
        <begin position="1"/>
        <end position="19"/>
    </location>
</feature>
<dbReference type="eggNOG" id="KOG1217">
    <property type="taxonomic scope" value="Eukaryota"/>
</dbReference>
<dbReference type="OrthoDB" id="410989at2759"/>
<evidence type="ECO:0000313" key="7">
    <source>
        <dbReference type="Proteomes" id="UP000031512"/>
    </source>
</evidence>
<proteinExistence type="predicted"/>
<dbReference type="EMBL" id="CP001669">
    <property type="protein sequence ID" value="AFZ80134.1"/>
    <property type="molecule type" value="Genomic_DNA"/>
</dbReference>
<feature type="chain" id="PRO_5003939564" evidence="3">
    <location>
        <begin position="20"/>
        <end position="2860"/>
    </location>
</feature>
<feature type="transmembrane region" description="Helical" evidence="2">
    <location>
        <begin position="2288"/>
        <end position="2312"/>
    </location>
</feature>
<keyword evidence="1" id="KW-0175">Coiled coil</keyword>
<evidence type="ECO:0000256" key="2">
    <source>
        <dbReference type="SAM" id="Phobius"/>
    </source>
</evidence>
<feature type="domain" description="DUF7631" evidence="5">
    <location>
        <begin position="1950"/>
        <end position="1995"/>
    </location>
</feature>
<keyword evidence="2" id="KW-0812">Transmembrane</keyword>
<feature type="transmembrane region" description="Helical" evidence="2">
    <location>
        <begin position="2389"/>
        <end position="2409"/>
    </location>
</feature>
<feature type="transmembrane region" description="Helical" evidence="2">
    <location>
        <begin position="2096"/>
        <end position="2116"/>
    </location>
</feature>
<dbReference type="PANTHER" id="PTHR24046">
    <property type="entry name" value="SIGNAL PEPTIDE, CUB AND EGF-LIKE DOMAIN-CONTAINING"/>
    <property type="match status" value="1"/>
</dbReference>
<dbReference type="Pfam" id="PF24634">
    <property type="entry name" value="DUF7631"/>
    <property type="match status" value="1"/>
</dbReference>
<feature type="transmembrane region" description="Helical" evidence="2">
    <location>
        <begin position="2224"/>
        <end position="2241"/>
    </location>
</feature>
<keyword evidence="3" id="KW-0732">Signal</keyword>
<dbReference type="InterPro" id="IPR009030">
    <property type="entry name" value="Growth_fac_rcpt_cys_sf"/>
</dbReference>
<dbReference type="KEGG" id="beq:BEWA_029850"/>
<dbReference type="InterPro" id="IPR056048">
    <property type="entry name" value="CRMPA/B-like_DUF7631"/>
</dbReference>
<gene>
    <name evidence="6" type="ORF">BEWA_029850</name>
</gene>
<dbReference type="Gene3D" id="2.10.50.10">
    <property type="entry name" value="Tumor Necrosis Factor Receptor, subunit A, domain 2"/>
    <property type="match status" value="5"/>
</dbReference>
<dbReference type="Pfam" id="PF07699">
    <property type="entry name" value="Ephrin_rec_like"/>
    <property type="match status" value="2"/>
</dbReference>
<dbReference type="Proteomes" id="UP000031512">
    <property type="component" value="Chromosome 1"/>
</dbReference>
<evidence type="ECO:0000256" key="1">
    <source>
        <dbReference type="SAM" id="Coils"/>
    </source>
</evidence>
<feature type="coiled-coil region" evidence="1">
    <location>
        <begin position="2760"/>
        <end position="2794"/>
    </location>
</feature>
<keyword evidence="2" id="KW-1133">Transmembrane helix</keyword>
<reference evidence="6 7" key="1">
    <citation type="journal article" date="2012" name="BMC Genomics">
        <title>Comparative genomic analysis and phylogenetic position of Theileria equi.</title>
        <authorList>
            <person name="Kappmeyer L.S."/>
            <person name="Thiagarajan M."/>
            <person name="Herndon D.R."/>
            <person name="Ramsay J.D."/>
            <person name="Caler E."/>
            <person name="Djikeng A."/>
            <person name="Gillespie J.J."/>
            <person name="Lau A.O."/>
            <person name="Roalson E.H."/>
            <person name="Silva J.C."/>
            <person name="Silva M.G."/>
            <person name="Suarez C.E."/>
            <person name="Ueti M.W."/>
            <person name="Nene V.M."/>
            <person name="Mealey R.H."/>
            <person name="Knowles D.P."/>
            <person name="Brayton K.A."/>
        </authorList>
    </citation>
    <scope>NUCLEOTIDE SEQUENCE [LARGE SCALE GENOMIC DNA]</scope>
    <source>
        <strain evidence="6 7">WA</strain>
    </source>
</reference>
<feature type="transmembrane region" description="Helical" evidence="2">
    <location>
        <begin position="2482"/>
        <end position="2502"/>
    </location>
</feature>
<name>L0AZ08_THEEQ</name>
<feature type="transmembrane region" description="Helical" evidence="2">
    <location>
        <begin position="2421"/>
        <end position="2440"/>
    </location>
</feature>
<dbReference type="STRING" id="1537102.L0AZ08"/>
<accession>L0AZ08</accession>
<evidence type="ECO:0000259" key="4">
    <source>
        <dbReference type="Pfam" id="PF07699"/>
    </source>
</evidence>
<dbReference type="VEuPathDB" id="PiroplasmaDB:BEWA_029850"/>